<keyword evidence="2" id="KW-1185">Reference proteome</keyword>
<organism evidence="1 2">
    <name type="scientific">Marinicella pacifica</name>
    <dbReference type="NCBI Taxonomy" id="1171543"/>
    <lineage>
        <taxon>Bacteria</taxon>
        <taxon>Pseudomonadati</taxon>
        <taxon>Pseudomonadota</taxon>
        <taxon>Gammaproteobacteria</taxon>
        <taxon>Lysobacterales</taxon>
        <taxon>Marinicellaceae</taxon>
        <taxon>Marinicella</taxon>
    </lineage>
</organism>
<protein>
    <submittedName>
        <fullName evidence="1">Uncharacterized protein</fullName>
    </submittedName>
</protein>
<dbReference type="SUPFAM" id="SSF51126">
    <property type="entry name" value="Pectin lyase-like"/>
    <property type="match status" value="1"/>
</dbReference>
<proteinExistence type="predicted"/>
<dbReference type="InterPro" id="IPR011050">
    <property type="entry name" value="Pectin_lyase_fold/virulence"/>
</dbReference>
<sequence>MGDGNACDFSSMQAAIDSTLSNTIRMASDKAYLENITIAANHVSSSVVRNNAGHFSMSASIVQDDVDVSSEINSTSHSFECVIAHETDSFSAGGTVTVNNPQFINPTVNDFHLKPTSPAIDYCYDAEPLTVELGYDIDFENRNFDDPNVTDLHGQYDIGADEYRWDNDLIFMHGFEQE</sequence>
<dbReference type="AlphaFoldDB" id="A0A917FQJ1"/>
<dbReference type="Proteomes" id="UP000605253">
    <property type="component" value="Unassembled WGS sequence"/>
</dbReference>
<evidence type="ECO:0000313" key="2">
    <source>
        <dbReference type="Proteomes" id="UP000605253"/>
    </source>
</evidence>
<reference evidence="1" key="1">
    <citation type="journal article" date="2014" name="Int. J. Syst. Evol. Microbiol.">
        <title>Complete genome sequence of Corynebacterium casei LMG S-19264T (=DSM 44701T), isolated from a smear-ripened cheese.</title>
        <authorList>
            <consortium name="US DOE Joint Genome Institute (JGI-PGF)"/>
            <person name="Walter F."/>
            <person name="Albersmeier A."/>
            <person name="Kalinowski J."/>
            <person name="Ruckert C."/>
        </authorList>
    </citation>
    <scope>NUCLEOTIDE SEQUENCE</scope>
    <source>
        <strain evidence="1">CGMCC 1.12181</strain>
    </source>
</reference>
<accession>A0A917FQJ1</accession>
<dbReference type="EMBL" id="BMEO01000005">
    <property type="protein sequence ID" value="GGF94824.1"/>
    <property type="molecule type" value="Genomic_DNA"/>
</dbReference>
<name>A0A917FQJ1_9GAMM</name>
<gene>
    <name evidence="1" type="ORF">GCM10011365_15190</name>
</gene>
<evidence type="ECO:0000313" key="1">
    <source>
        <dbReference type="EMBL" id="GGF94824.1"/>
    </source>
</evidence>
<comment type="caution">
    <text evidence="1">The sequence shown here is derived from an EMBL/GenBank/DDBJ whole genome shotgun (WGS) entry which is preliminary data.</text>
</comment>
<dbReference type="RefSeq" id="WP_188365114.1">
    <property type="nucleotide sequence ID" value="NZ_BAABJF010000002.1"/>
</dbReference>
<reference evidence="1" key="2">
    <citation type="submission" date="2020-09" db="EMBL/GenBank/DDBJ databases">
        <authorList>
            <person name="Sun Q."/>
            <person name="Zhou Y."/>
        </authorList>
    </citation>
    <scope>NUCLEOTIDE SEQUENCE</scope>
    <source>
        <strain evidence="1">CGMCC 1.12181</strain>
    </source>
</reference>